<name>A0AAV1B8M0_VICFA</name>
<keyword evidence="3" id="KW-1185">Reference proteome</keyword>
<dbReference type="Proteomes" id="UP001157006">
    <property type="component" value="Chromosome 6"/>
</dbReference>
<reference evidence="2 3" key="1">
    <citation type="submission" date="2023-01" db="EMBL/GenBank/DDBJ databases">
        <authorList>
            <person name="Kreplak J."/>
        </authorList>
    </citation>
    <scope>NUCLEOTIDE SEQUENCE [LARGE SCALE GENOMIC DNA]</scope>
</reference>
<evidence type="ECO:0000259" key="1">
    <source>
        <dbReference type="Pfam" id="PF26130"/>
    </source>
</evidence>
<dbReference type="PANTHER" id="PTHR31833:SF2">
    <property type="entry name" value="UPF0690 PROTEIN C1ORF52"/>
    <property type="match status" value="1"/>
</dbReference>
<evidence type="ECO:0000313" key="3">
    <source>
        <dbReference type="Proteomes" id="UP001157006"/>
    </source>
</evidence>
<dbReference type="PANTHER" id="PTHR31833">
    <property type="entry name" value="UPF0690 PROTEIN C1ORF52"/>
    <property type="match status" value="1"/>
</dbReference>
<dbReference type="InterPro" id="IPR058594">
    <property type="entry name" value="PB1-like_dom_pln"/>
</dbReference>
<protein>
    <recommendedName>
        <fullName evidence="1">PB1-like domain-containing protein</fullName>
    </recommendedName>
</protein>
<organism evidence="2 3">
    <name type="scientific">Vicia faba</name>
    <name type="common">Broad bean</name>
    <name type="synonym">Faba vulgaris</name>
    <dbReference type="NCBI Taxonomy" id="3906"/>
    <lineage>
        <taxon>Eukaryota</taxon>
        <taxon>Viridiplantae</taxon>
        <taxon>Streptophyta</taxon>
        <taxon>Embryophyta</taxon>
        <taxon>Tracheophyta</taxon>
        <taxon>Spermatophyta</taxon>
        <taxon>Magnoliopsida</taxon>
        <taxon>eudicotyledons</taxon>
        <taxon>Gunneridae</taxon>
        <taxon>Pentapetalae</taxon>
        <taxon>rosids</taxon>
        <taxon>fabids</taxon>
        <taxon>Fabales</taxon>
        <taxon>Fabaceae</taxon>
        <taxon>Papilionoideae</taxon>
        <taxon>50 kb inversion clade</taxon>
        <taxon>NPAAA clade</taxon>
        <taxon>Hologalegina</taxon>
        <taxon>IRL clade</taxon>
        <taxon>Fabeae</taxon>
        <taxon>Vicia</taxon>
    </lineage>
</organism>
<evidence type="ECO:0000313" key="2">
    <source>
        <dbReference type="EMBL" id="CAI8618652.1"/>
    </source>
</evidence>
<dbReference type="Pfam" id="PF26130">
    <property type="entry name" value="PB1-like"/>
    <property type="match status" value="1"/>
</dbReference>
<feature type="domain" description="PB1-like" evidence="1">
    <location>
        <begin position="1"/>
        <end position="67"/>
    </location>
</feature>
<dbReference type="EMBL" id="OX451741">
    <property type="protein sequence ID" value="CAI8618652.1"/>
    <property type="molecule type" value="Genomic_DNA"/>
</dbReference>
<accession>A0AAV1B8M0</accession>
<sequence length="138" mass="16128">MDEFLKLVILHSGEIVDPELSVYEGGLISELSVDVDRWSYFELIGVLKDLGYTDNVKKIYYKEQNQCLCYIGKSTKKKSAPINFEALKRYRYKGGPSVLKVPPPKEDDTKKYWSWSSGKEKCINKEVKEMYEERKKTR</sequence>
<proteinExistence type="predicted"/>
<dbReference type="AlphaFoldDB" id="A0AAV1B8M0"/>
<gene>
    <name evidence="2" type="ORF">VFH_VI133200</name>
</gene>